<dbReference type="GO" id="GO:0003676">
    <property type="term" value="F:nucleic acid binding"/>
    <property type="evidence" value="ECO:0007669"/>
    <property type="project" value="InterPro"/>
</dbReference>
<dbReference type="EMBL" id="VOHL01000001">
    <property type="protein sequence ID" value="TWS98877.1"/>
    <property type="molecule type" value="Genomic_DNA"/>
</dbReference>
<dbReference type="RefSeq" id="WP_146565873.1">
    <property type="nucleotide sequence ID" value="NZ_VOHL01000001.1"/>
</dbReference>
<accession>A0A5C5SCS2</accession>
<dbReference type="AlphaFoldDB" id="A0A5C5SCS2"/>
<feature type="domain" description="DNA/RNA non-specific endonuclease/pyrophosphatase/phosphodiesterase" evidence="1">
    <location>
        <begin position="61"/>
        <end position="196"/>
    </location>
</feature>
<keyword evidence="3" id="KW-1185">Reference proteome</keyword>
<dbReference type="GO" id="GO:0046872">
    <property type="term" value="F:metal ion binding"/>
    <property type="evidence" value="ECO:0007669"/>
    <property type="project" value="InterPro"/>
</dbReference>
<name>A0A5C5SCS2_9STRE</name>
<reference evidence="2 3" key="1">
    <citation type="submission" date="2019-08" db="EMBL/GenBank/DDBJ databases">
        <authorList>
            <person name="Lei W."/>
        </authorList>
    </citation>
    <scope>NUCLEOTIDE SEQUENCE [LARGE SCALE GENOMIC DNA]</scope>
    <source>
        <strain evidence="2 3">CCUG 66496</strain>
    </source>
</reference>
<dbReference type="InterPro" id="IPR001604">
    <property type="entry name" value="Endo_G_ENPP1-like_dom"/>
</dbReference>
<dbReference type="Gene3D" id="3.40.570.10">
    <property type="entry name" value="Extracellular Endonuclease, subunit A"/>
    <property type="match status" value="1"/>
</dbReference>
<evidence type="ECO:0000313" key="3">
    <source>
        <dbReference type="Proteomes" id="UP000317430"/>
    </source>
</evidence>
<gene>
    <name evidence="2" type="ORF">FRX57_01350</name>
</gene>
<proteinExistence type="predicted"/>
<dbReference type="GO" id="GO:0016787">
    <property type="term" value="F:hydrolase activity"/>
    <property type="evidence" value="ECO:0007669"/>
    <property type="project" value="InterPro"/>
</dbReference>
<dbReference type="Proteomes" id="UP000317430">
    <property type="component" value="Unassembled WGS sequence"/>
</dbReference>
<evidence type="ECO:0000313" key="2">
    <source>
        <dbReference type="EMBL" id="TWS98877.1"/>
    </source>
</evidence>
<organism evidence="2 3">
    <name type="scientific">Streptococcus cuniculipharyngis</name>
    <dbReference type="NCBI Taxonomy" id="1562651"/>
    <lineage>
        <taxon>Bacteria</taxon>
        <taxon>Bacillati</taxon>
        <taxon>Bacillota</taxon>
        <taxon>Bacilli</taxon>
        <taxon>Lactobacillales</taxon>
        <taxon>Streptococcaceae</taxon>
        <taxon>Streptococcus</taxon>
    </lineage>
</organism>
<sequence>MGKSIRYSKKLKPSKQSIEATYSDFRELNLLIGSETVEYAGFFILNNGKWFSRSDYPNFLNFRIKHDRKNIYLEKIEMQLSPQNKRLRDKRKKIDKNWKNHKNKPQNTYGSKFVSTYKDIFNRGHLVADALLEFSDNSELYKWQDFVMLTDWCNRANSNNEACGMYYFEEIILNSLKSGVELNYRVTPVFKKVEGINKFEVLPRGIILEAKITNNKEFVTSHKNKLFPSNELNVFIPNAQENYIINYETGEIT</sequence>
<comment type="caution">
    <text evidence="2">The sequence shown here is derived from an EMBL/GenBank/DDBJ whole genome shotgun (WGS) entry which is preliminary data.</text>
</comment>
<dbReference type="OrthoDB" id="9783680at2"/>
<dbReference type="InterPro" id="IPR044929">
    <property type="entry name" value="DNA/RNA_non-sp_Endonuclease_sf"/>
</dbReference>
<dbReference type="Pfam" id="PF01223">
    <property type="entry name" value="Endonuclease_NS"/>
    <property type="match status" value="1"/>
</dbReference>
<evidence type="ECO:0000259" key="1">
    <source>
        <dbReference type="Pfam" id="PF01223"/>
    </source>
</evidence>
<protein>
    <recommendedName>
        <fullName evidence="1">DNA/RNA non-specific endonuclease/pyrophosphatase/phosphodiesterase domain-containing protein</fullName>
    </recommendedName>
</protein>